<keyword evidence="10" id="KW-0552">Olfaction</keyword>
<dbReference type="PRINTS" id="PR00237">
    <property type="entry name" value="GPCRRHODOPSN"/>
</dbReference>
<proteinExistence type="inferred from homology"/>
<dbReference type="InterPro" id="IPR000276">
    <property type="entry name" value="GPCR_Rhodpsn"/>
</dbReference>
<organism evidence="12 13">
    <name type="scientific">Engystomops pustulosus</name>
    <name type="common">Tungara frog</name>
    <name type="synonym">Physalaemus pustulosus</name>
    <dbReference type="NCBI Taxonomy" id="76066"/>
    <lineage>
        <taxon>Eukaryota</taxon>
        <taxon>Metazoa</taxon>
        <taxon>Chordata</taxon>
        <taxon>Craniata</taxon>
        <taxon>Vertebrata</taxon>
        <taxon>Euteleostomi</taxon>
        <taxon>Amphibia</taxon>
        <taxon>Batrachia</taxon>
        <taxon>Anura</taxon>
        <taxon>Neobatrachia</taxon>
        <taxon>Hyloidea</taxon>
        <taxon>Leptodactylidae</taxon>
        <taxon>Leiuperinae</taxon>
        <taxon>Engystomops</taxon>
    </lineage>
</organism>
<dbReference type="GO" id="GO:0004984">
    <property type="term" value="F:olfactory receptor activity"/>
    <property type="evidence" value="ECO:0007669"/>
    <property type="project" value="InterPro"/>
</dbReference>
<keyword evidence="6 10" id="KW-0472">Membrane</keyword>
<dbReference type="CDD" id="cd13954">
    <property type="entry name" value="7tmA_OR"/>
    <property type="match status" value="1"/>
</dbReference>
<evidence type="ECO:0000256" key="4">
    <source>
        <dbReference type="ARBA" id="ARBA00022989"/>
    </source>
</evidence>
<dbReference type="InterPro" id="IPR000725">
    <property type="entry name" value="Olfact_rcpt"/>
</dbReference>
<dbReference type="PANTHER" id="PTHR48001">
    <property type="entry name" value="OLFACTORY RECEPTOR"/>
    <property type="match status" value="1"/>
</dbReference>
<evidence type="ECO:0000313" key="13">
    <source>
        <dbReference type="Proteomes" id="UP000824782"/>
    </source>
</evidence>
<comment type="similarity">
    <text evidence="9">Belongs to the G-protein coupled receptor 1 family.</text>
</comment>
<evidence type="ECO:0000256" key="7">
    <source>
        <dbReference type="ARBA" id="ARBA00023170"/>
    </source>
</evidence>
<evidence type="ECO:0000256" key="6">
    <source>
        <dbReference type="ARBA" id="ARBA00023136"/>
    </source>
</evidence>
<evidence type="ECO:0000256" key="3">
    <source>
        <dbReference type="ARBA" id="ARBA00022692"/>
    </source>
</evidence>
<keyword evidence="5 9" id="KW-0297">G-protein coupled receptor</keyword>
<dbReference type="GO" id="GO:0005886">
    <property type="term" value="C:plasma membrane"/>
    <property type="evidence" value="ECO:0007669"/>
    <property type="project" value="UniProtKB-SubCell"/>
</dbReference>
<dbReference type="PROSITE" id="PS50262">
    <property type="entry name" value="G_PROTEIN_RECEP_F1_2"/>
    <property type="match status" value="1"/>
</dbReference>
<accession>A0AAV6ZCV7</accession>
<evidence type="ECO:0000256" key="10">
    <source>
        <dbReference type="RuleBase" id="RU363047"/>
    </source>
</evidence>
<feature type="transmembrane region" description="Helical" evidence="10">
    <location>
        <begin position="200"/>
        <end position="225"/>
    </location>
</feature>
<keyword evidence="8 9" id="KW-0807">Transducer</keyword>
<evidence type="ECO:0000256" key="5">
    <source>
        <dbReference type="ARBA" id="ARBA00023040"/>
    </source>
</evidence>
<protein>
    <recommendedName>
        <fullName evidence="10">Olfactory receptor</fullName>
    </recommendedName>
</protein>
<comment type="subcellular location">
    <subcellularLocation>
        <location evidence="1 10">Cell membrane</location>
        <topology evidence="1 10">Multi-pass membrane protein</topology>
    </subcellularLocation>
</comment>
<dbReference type="PROSITE" id="PS00237">
    <property type="entry name" value="G_PROTEIN_RECEP_F1_1"/>
    <property type="match status" value="1"/>
</dbReference>
<feature type="transmembrane region" description="Helical" evidence="10">
    <location>
        <begin position="62"/>
        <end position="84"/>
    </location>
</feature>
<keyword evidence="4 10" id="KW-1133">Transmembrane helix</keyword>
<comment type="caution">
    <text evidence="12">The sequence shown here is derived from an EMBL/GenBank/DDBJ whole genome shotgun (WGS) entry which is preliminary data.</text>
</comment>
<feature type="transmembrane region" description="Helical" evidence="10">
    <location>
        <begin position="142"/>
        <end position="165"/>
    </location>
</feature>
<evidence type="ECO:0000259" key="11">
    <source>
        <dbReference type="PROSITE" id="PS50262"/>
    </source>
</evidence>
<dbReference type="SMART" id="SM01381">
    <property type="entry name" value="7TM_GPCR_Srsx"/>
    <property type="match status" value="1"/>
</dbReference>
<sequence length="309" mass="35348">MNVEKTNVTSEPTFYVFAFSTSENERLIILLIILLIYCVILCGNLLIILLISLEPRLHTPMYFFLCNLSTLDIVYVSTILPKLIYVCHTGDHVMSYTSCMTQMYLFITFGDTECFLLTSMAIDRYVAICFPLHYSLIMSKWVCVLLVFPAWFMASVNASIITWYVHNLTFIDLVDVKNFFCELKALMNASMRDTTSLNTYITVAAMFVGVTPSCFILLSYVRIIYTVLKIKSSAGRWKTFSSCSSHLTIVILFYGSGMTLYLSQSLGQEIILSLMFVTLVPMLNPLIYSLRNKDIKEAIRRRIDNKIAF</sequence>
<dbReference type="InterPro" id="IPR017452">
    <property type="entry name" value="GPCR_Rhodpsn_7TM"/>
</dbReference>
<evidence type="ECO:0000256" key="8">
    <source>
        <dbReference type="ARBA" id="ARBA00023224"/>
    </source>
</evidence>
<feature type="transmembrane region" description="Helical" evidence="10">
    <location>
        <begin position="246"/>
        <end position="264"/>
    </location>
</feature>
<keyword evidence="10" id="KW-0716">Sensory transduction</keyword>
<keyword evidence="2 10" id="KW-1003">Cell membrane</keyword>
<name>A0AAV6ZCV7_ENGPU</name>
<evidence type="ECO:0000256" key="9">
    <source>
        <dbReference type="RuleBase" id="RU000688"/>
    </source>
</evidence>
<dbReference type="EMBL" id="WNYA01001733">
    <property type="protein sequence ID" value="KAG8545225.1"/>
    <property type="molecule type" value="Genomic_DNA"/>
</dbReference>
<dbReference type="SUPFAM" id="SSF81321">
    <property type="entry name" value="Family A G protein-coupled receptor-like"/>
    <property type="match status" value="1"/>
</dbReference>
<feature type="domain" description="G-protein coupled receptors family 1 profile" evidence="11">
    <location>
        <begin position="43"/>
        <end position="288"/>
    </location>
</feature>
<dbReference type="Pfam" id="PF13853">
    <property type="entry name" value="7tm_4"/>
    <property type="match status" value="1"/>
</dbReference>
<dbReference type="FunFam" id="1.20.1070.10:FF:000015">
    <property type="entry name" value="Olfactory receptor"/>
    <property type="match status" value="1"/>
</dbReference>
<evidence type="ECO:0000256" key="1">
    <source>
        <dbReference type="ARBA" id="ARBA00004651"/>
    </source>
</evidence>
<dbReference type="AlphaFoldDB" id="A0AAV6ZCV7"/>
<dbReference type="Proteomes" id="UP000824782">
    <property type="component" value="Unassembled WGS sequence"/>
</dbReference>
<keyword evidence="13" id="KW-1185">Reference proteome</keyword>
<evidence type="ECO:0000256" key="2">
    <source>
        <dbReference type="ARBA" id="ARBA00022475"/>
    </source>
</evidence>
<evidence type="ECO:0000313" key="12">
    <source>
        <dbReference type="EMBL" id="KAG8545225.1"/>
    </source>
</evidence>
<feature type="transmembrane region" description="Helical" evidence="10">
    <location>
        <begin position="270"/>
        <end position="290"/>
    </location>
</feature>
<dbReference type="GO" id="GO:0004930">
    <property type="term" value="F:G protein-coupled receptor activity"/>
    <property type="evidence" value="ECO:0007669"/>
    <property type="project" value="UniProtKB-KW"/>
</dbReference>
<reference evidence="12" key="1">
    <citation type="thesis" date="2020" institute="ProQuest LLC" country="789 East Eisenhower Parkway, Ann Arbor, MI, USA">
        <title>Comparative Genomics and Chromosome Evolution.</title>
        <authorList>
            <person name="Mudd A.B."/>
        </authorList>
    </citation>
    <scope>NUCLEOTIDE SEQUENCE</scope>
    <source>
        <strain evidence="12">237g6f4</strain>
        <tissue evidence="12">Blood</tissue>
    </source>
</reference>
<keyword evidence="7 9" id="KW-0675">Receptor</keyword>
<keyword evidence="3 9" id="KW-0812">Transmembrane</keyword>
<dbReference type="Gene3D" id="1.20.1070.10">
    <property type="entry name" value="Rhodopsin 7-helix transmembrane proteins"/>
    <property type="match status" value="1"/>
</dbReference>
<feature type="transmembrane region" description="Helical" evidence="10">
    <location>
        <begin position="27"/>
        <end position="50"/>
    </location>
</feature>
<dbReference type="PRINTS" id="PR00245">
    <property type="entry name" value="OLFACTORYR"/>
</dbReference>
<feature type="transmembrane region" description="Helical" evidence="10">
    <location>
        <begin position="104"/>
        <end position="122"/>
    </location>
</feature>
<gene>
    <name evidence="12" type="ORF">GDO81_021210</name>
</gene>